<evidence type="ECO:0000259" key="5">
    <source>
        <dbReference type="PROSITE" id="PS50089"/>
    </source>
</evidence>
<keyword evidence="7" id="KW-1185">Reference proteome</keyword>
<dbReference type="Proteomes" id="UP000659654">
    <property type="component" value="Unassembled WGS sequence"/>
</dbReference>
<evidence type="ECO:0000256" key="4">
    <source>
        <dbReference type="SAM" id="MobiDB-lite"/>
    </source>
</evidence>
<dbReference type="PROSITE" id="PS50089">
    <property type="entry name" value="ZF_RING_2"/>
    <property type="match status" value="1"/>
</dbReference>
<feature type="domain" description="RING-type" evidence="5">
    <location>
        <begin position="74"/>
        <end position="121"/>
    </location>
</feature>
<evidence type="ECO:0000313" key="7">
    <source>
        <dbReference type="Proteomes" id="UP000659654"/>
    </source>
</evidence>
<protein>
    <submittedName>
        <fullName evidence="6">(pine wood nematode) hypothetical protein</fullName>
    </submittedName>
</protein>
<dbReference type="EMBL" id="CAJFDI010000001">
    <property type="protein sequence ID" value="CAD5208131.1"/>
    <property type="molecule type" value="Genomic_DNA"/>
</dbReference>
<feature type="compositionally biased region" description="Low complexity" evidence="4">
    <location>
        <begin position="1"/>
        <end position="34"/>
    </location>
</feature>
<dbReference type="InterPro" id="IPR001841">
    <property type="entry name" value="Znf_RING"/>
</dbReference>
<proteinExistence type="predicted"/>
<dbReference type="EMBL" id="CAJFCV020000001">
    <property type="protein sequence ID" value="CAG9080342.1"/>
    <property type="molecule type" value="Genomic_DNA"/>
</dbReference>
<keyword evidence="2" id="KW-0862">Zinc</keyword>
<evidence type="ECO:0000313" key="6">
    <source>
        <dbReference type="EMBL" id="CAD5208131.1"/>
    </source>
</evidence>
<dbReference type="SUPFAM" id="SSF57850">
    <property type="entry name" value="RING/U-box"/>
    <property type="match status" value="1"/>
</dbReference>
<reference evidence="6" key="1">
    <citation type="submission" date="2020-09" db="EMBL/GenBank/DDBJ databases">
        <authorList>
            <person name="Kikuchi T."/>
        </authorList>
    </citation>
    <scope>NUCLEOTIDE SEQUENCE</scope>
    <source>
        <strain evidence="6">Ka4C1</strain>
    </source>
</reference>
<keyword evidence="1 3" id="KW-0479">Metal-binding</keyword>
<accession>A0A7I8XEN5</accession>
<gene>
    <name evidence="6" type="ORF">BXYJ_LOCUS367</name>
</gene>
<sequence>MRASTAFPTACAAAKQRENGPSTSGSQSRPSTSRPNHPPRMSLRILPVKAGGGSKVTPRSTVRHYKADVSDVECTICSKKKPVRAMKCTSCKQWVGCGSCVLGWARTCVDTEATISCPLCRSTWNYMEKKLNKK</sequence>
<dbReference type="Proteomes" id="UP000582659">
    <property type="component" value="Unassembled WGS sequence"/>
</dbReference>
<comment type="caution">
    <text evidence="6">The sequence shown here is derived from an EMBL/GenBank/DDBJ whole genome shotgun (WGS) entry which is preliminary data.</text>
</comment>
<dbReference type="GO" id="GO:0008270">
    <property type="term" value="F:zinc ion binding"/>
    <property type="evidence" value="ECO:0007669"/>
    <property type="project" value="UniProtKB-KW"/>
</dbReference>
<keyword evidence="1 3" id="KW-0863">Zinc-finger</keyword>
<organism evidence="6 7">
    <name type="scientific">Bursaphelenchus xylophilus</name>
    <name type="common">Pinewood nematode worm</name>
    <name type="synonym">Aphelenchoides xylophilus</name>
    <dbReference type="NCBI Taxonomy" id="6326"/>
    <lineage>
        <taxon>Eukaryota</taxon>
        <taxon>Metazoa</taxon>
        <taxon>Ecdysozoa</taxon>
        <taxon>Nematoda</taxon>
        <taxon>Chromadorea</taxon>
        <taxon>Rhabditida</taxon>
        <taxon>Tylenchina</taxon>
        <taxon>Tylenchomorpha</taxon>
        <taxon>Aphelenchoidea</taxon>
        <taxon>Aphelenchoididae</taxon>
        <taxon>Bursaphelenchus</taxon>
    </lineage>
</organism>
<dbReference type="AlphaFoldDB" id="A0A7I8XEN5"/>
<evidence type="ECO:0000256" key="1">
    <source>
        <dbReference type="ARBA" id="ARBA00022771"/>
    </source>
</evidence>
<evidence type="ECO:0000256" key="2">
    <source>
        <dbReference type="ARBA" id="ARBA00022833"/>
    </source>
</evidence>
<feature type="region of interest" description="Disordered" evidence="4">
    <location>
        <begin position="1"/>
        <end position="59"/>
    </location>
</feature>
<name>A0A7I8XEN5_BURXY</name>
<evidence type="ECO:0000256" key="3">
    <source>
        <dbReference type="PROSITE-ProRule" id="PRU00175"/>
    </source>
</evidence>